<evidence type="ECO:0000256" key="3">
    <source>
        <dbReference type="ARBA" id="ARBA00023125"/>
    </source>
</evidence>
<feature type="region of interest" description="Disordered" evidence="7">
    <location>
        <begin position="1"/>
        <end position="23"/>
    </location>
</feature>
<keyword evidence="1" id="KW-0902">Two-component regulatory system</keyword>
<evidence type="ECO:0000313" key="11">
    <source>
        <dbReference type="Proteomes" id="UP000309061"/>
    </source>
</evidence>
<dbReference type="Gene3D" id="1.10.10.10">
    <property type="entry name" value="Winged helix-like DNA-binding domain superfamily/Winged helix DNA-binding domain"/>
    <property type="match status" value="1"/>
</dbReference>
<feature type="domain" description="HTH luxR-type" evidence="8">
    <location>
        <begin position="157"/>
        <end position="222"/>
    </location>
</feature>
<dbReference type="PANTHER" id="PTHR48111:SF22">
    <property type="entry name" value="REGULATOR OF RPOS"/>
    <property type="match status" value="1"/>
</dbReference>
<dbReference type="PROSITE" id="PS50043">
    <property type="entry name" value="HTH_LUXR_2"/>
    <property type="match status" value="1"/>
</dbReference>
<dbReference type="GO" id="GO:0005829">
    <property type="term" value="C:cytosol"/>
    <property type="evidence" value="ECO:0007669"/>
    <property type="project" value="TreeGrafter"/>
</dbReference>
<dbReference type="EMBL" id="CP046052">
    <property type="protein sequence ID" value="QGM45504.1"/>
    <property type="molecule type" value="Genomic_DNA"/>
</dbReference>
<keyword evidence="3" id="KW-0238">DNA-binding</keyword>
<dbReference type="GO" id="GO:0032993">
    <property type="term" value="C:protein-DNA complex"/>
    <property type="evidence" value="ECO:0007669"/>
    <property type="project" value="TreeGrafter"/>
</dbReference>
<dbReference type="PROSITE" id="PS50110">
    <property type="entry name" value="RESPONSE_REGULATORY"/>
    <property type="match status" value="1"/>
</dbReference>
<keyword evidence="11" id="KW-1185">Reference proteome</keyword>
<dbReference type="PROSITE" id="PS00622">
    <property type="entry name" value="HTH_LUXR_1"/>
    <property type="match status" value="1"/>
</dbReference>
<dbReference type="GO" id="GO:0006355">
    <property type="term" value="P:regulation of DNA-templated transcription"/>
    <property type="evidence" value="ECO:0007669"/>
    <property type="project" value="InterPro"/>
</dbReference>
<name>A0A6B8KAX5_9HYPH</name>
<evidence type="ECO:0000256" key="2">
    <source>
        <dbReference type="ARBA" id="ARBA00023015"/>
    </source>
</evidence>
<dbReference type="Pfam" id="PF00072">
    <property type="entry name" value="Response_reg"/>
    <property type="match status" value="1"/>
</dbReference>
<dbReference type="Proteomes" id="UP000309061">
    <property type="component" value="Chromosome"/>
</dbReference>
<dbReference type="Pfam" id="PF00196">
    <property type="entry name" value="GerE"/>
    <property type="match status" value="1"/>
</dbReference>
<feature type="domain" description="Response regulatory" evidence="9">
    <location>
        <begin position="32"/>
        <end position="149"/>
    </location>
</feature>
<dbReference type="KEGG" id="mhey:H2LOC_007225"/>
<dbReference type="InterPro" id="IPR016032">
    <property type="entry name" value="Sig_transdc_resp-reg_C-effctor"/>
</dbReference>
<organism evidence="10 11">
    <name type="scientific">Methylocystis heyeri</name>
    <dbReference type="NCBI Taxonomy" id="391905"/>
    <lineage>
        <taxon>Bacteria</taxon>
        <taxon>Pseudomonadati</taxon>
        <taxon>Pseudomonadota</taxon>
        <taxon>Alphaproteobacteria</taxon>
        <taxon>Hyphomicrobiales</taxon>
        <taxon>Methylocystaceae</taxon>
        <taxon>Methylocystis</taxon>
    </lineage>
</organism>
<dbReference type="InterPro" id="IPR036388">
    <property type="entry name" value="WH-like_DNA-bd_sf"/>
</dbReference>
<evidence type="ECO:0000259" key="9">
    <source>
        <dbReference type="PROSITE" id="PS50110"/>
    </source>
</evidence>
<evidence type="ECO:0000313" key="10">
    <source>
        <dbReference type="EMBL" id="QGM45504.1"/>
    </source>
</evidence>
<dbReference type="SMART" id="SM00421">
    <property type="entry name" value="HTH_LUXR"/>
    <property type="match status" value="1"/>
</dbReference>
<evidence type="ECO:0000259" key="8">
    <source>
        <dbReference type="PROSITE" id="PS50043"/>
    </source>
</evidence>
<evidence type="ECO:0000256" key="5">
    <source>
        <dbReference type="ARBA" id="ARBA00040524"/>
    </source>
</evidence>
<gene>
    <name evidence="10" type="ORF">H2LOC_007225</name>
</gene>
<evidence type="ECO:0000256" key="7">
    <source>
        <dbReference type="SAM" id="MobiDB-lite"/>
    </source>
</evidence>
<dbReference type="InterPro" id="IPR000792">
    <property type="entry name" value="Tscrpt_reg_LuxR_C"/>
</dbReference>
<keyword evidence="6" id="KW-0597">Phosphoprotein</keyword>
<dbReference type="SMART" id="SM00448">
    <property type="entry name" value="REC"/>
    <property type="match status" value="1"/>
</dbReference>
<dbReference type="SUPFAM" id="SSF46894">
    <property type="entry name" value="C-terminal effector domain of the bipartite response regulators"/>
    <property type="match status" value="1"/>
</dbReference>
<sequence length="226" mass="24644">MVKASLSVATEKPASGASPHPKPRLVALNPATVLCLEDDRDMAALIGEELESRGFRVLLAHDGQQGLSLLLKAKPDVILSDINLPSMSGLEVLEALNEHAPRFARVPFIFLTALNGREDELKGRRLGADDYIAKPVDFDVLHAIIDARLKGVARLNVWKSQCDLNDREIEALMWAARGKTTEDIGAIMSITERTVHFHLNNARDKLGVATRIQAAVKATVAGFIEP</sequence>
<evidence type="ECO:0000256" key="1">
    <source>
        <dbReference type="ARBA" id="ARBA00023012"/>
    </source>
</evidence>
<dbReference type="CDD" id="cd06170">
    <property type="entry name" value="LuxR_C_like"/>
    <property type="match status" value="1"/>
</dbReference>
<dbReference type="AlphaFoldDB" id="A0A6B8KAX5"/>
<keyword evidence="2" id="KW-0805">Transcription regulation</keyword>
<dbReference type="OrthoDB" id="5292887at2"/>
<dbReference type="SUPFAM" id="SSF52172">
    <property type="entry name" value="CheY-like"/>
    <property type="match status" value="1"/>
</dbReference>
<feature type="modified residue" description="4-aspartylphosphate" evidence="6">
    <location>
        <position position="81"/>
    </location>
</feature>
<dbReference type="InterPro" id="IPR039420">
    <property type="entry name" value="WalR-like"/>
</dbReference>
<dbReference type="PANTHER" id="PTHR48111">
    <property type="entry name" value="REGULATOR OF RPOS"/>
    <property type="match status" value="1"/>
</dbReference>
<dbReference type="InterPro" id="IPR011006">
    <property type="entry name" value="CheY-like_superfamily"/>
</dbReference>
<dbReference type="GO" id="GO:0000156">
    <property type="term" value="F:phosphorelay response regulator activity"/>
    <property type="evidence" value="ECO:0007669"/>
    <property type="project" value="TreeGrafter"/>
</dbReference>
<evidence type="ECO:0000256" key="4">
    <source>
        <dbReference type="ARBA" id="ARBA00023163"/>
    </source>
</evidence>
<dbReference type="GO" id="GO:0000976">
    <property type="term" value="F:transcription cis-regulatory region binding"/>
    <property type="evidence" value="ECO:0007669"/>
    <property type="project" value="TreeGrafter"/>
</dbReference>
<dbReference type="PRINTS" id="PR00038">
    <property type="entry name" value="HTHLUXR"/>
</dbReference>
<dbReference type="RefSeq" id="WP_136495784.1">
    <property type="nucleotide sequence ID" value="NZ_CP046052.1"/>
</dbReference>
<evidence type="ECO:0000256" key="6">
    <source>
        <dbReference type="PROSITE-ProRule" id="PRU00169"/>
    </source>
</evidence>
<protein>
    <recommendedName>
        <fullName evidence="5">Cell cycle response regulator CtrA</fullName>
    </recommendedName>
</protein>
<dbReference type="InterPro" id="IPR001789">
    <property type="entry name" value="Sig_transdc_resp-reg_receiver"/>
</dbReference>
<dbReference type="Gene3D" id="3.40.50.2300">
    <property type="match status" value="1"/>
</dbReference>
<dbReference type="CDD" id="cd17574">
    <property type="entry name" value="REC_OmpR"/>
    <property type="match status" value="1"/>
</dbReference>
<reference evidence="10 11" key="1">
    <citation type="submission" date="2019-11" db="EMBL/GenBank/DDBJ databases">
        <title>The genome sequence of Methylocystis heyeri.</title>
        <authorList>
            <person name="Oshkin I.Y."/>
            <person name="Miroshnikov K."/>
            <person name="Dedysh S.N."/>
        </authorList>
    </citation>
    <scope>NUCLEOTIDE SEQUENCE [LARGE SCALE GENOMIC DNA]</scope>
    <source>
        <strain evidence="10 11">H2</strain>
    </source>
</reference>
<proteinExistence type="predicted"/>
<accession>A0A6B8KAX5</accession>
<keyword evidence="4" id="KW-0804">Transcription</keyword>